<dbReference type="KEGG" id="naf:GQ61_01020"/>
<dbReference type="AlphaFoldDB" id="A0A1W6N2W6"/>
<accession>A0A1W6N2W6</accession>
<dbReference type="EMBL" id="CP008743">
    <property type="protein sequence ID" value="ARN84155.1"/>
    <property type="molecule type" value="Genomic_DNA"/>
</dbReference>
<reference evidence="3 4" key="1">
    <citation type="submission" date="2014-06" db="EMBL/GenBank/DDBJ databases">
        <title>The genome of the endonuclear symbiont Nucleicultrix amoebiphila.</title>
        <authorList>
            <person name="Schulz F."/>
            <person name="Horn M."/>
        </authorList>
    </citation>
    <scope>NUCLEOTIDE SEQUENCE [LARGE SCALE GENOMIC DNA]</scope>
    <source>
        <strain evidence="3 4">FS5</strain>
    </source>
</reference>
<gene>
    <name evidence="3" type="ORF">GQ61_01020</name>
</gene>
<proteinExistence type="predicted"/>
<evidence type="ECO:0000313" key="3">
    <source>
        <dbReference type="EMBL" id="ARN84155.1"/>
    </source>
</evidence>
<feature type="coiled-coil region" evidence="1">
    <location>
        <begin position="31"/>
        <end position="80"/>
    </location>
</feature>
<feature type="chain" id="PRO_5012687247" evidence="2">
    <location>
        <begin position="21"/>
        <end position="108"/>
    </location>
</feature>
<evidence type="ECO:0000256" key="2">
    <source>
        <dbReference type="SAM" id="SignalP"/>
    </source>
</evidence>
<name>A0A1W6N2W6_9PROT</name>
<evidence type="ECO:0000256" key="1">
    <source>
        <dbReference type="SAM" id="Coils"/>
    </source>
</evidence>
<keyword evidence="1" id="KW-0175">Coiled coil</keyword>
<keyword evidence="2" id="KW-0732">Signal</keyword>
<keyword evidence="4" id="KW-1185">Reference proteome</keyword>
<sequence>MKKNTTLILLLILPAMSAHAGITYGKNITKIDTLRGMYTSYQNEIDQIEALPPSEQAEKFNELKDNIQRARDKVRTMTMAEEPSVTAARNSLYQQTIRYIDNKLSRRR</sequence>
<dbReference type="RefSeq" id="WP_085783517.1">
    <property type="nucleotide sequence ID" value="NZ_CP008743.1"/>
</dbReference>
<feature type="signal peptide" evidence="2">
    <location>
        <begin position="1"/>
        <end position="20"/>
    </location>
</feature>
<organism evidence="3 4">
    <name type="scientific">Candidatus Nucleicultrix amoebiphila FS5</name>
    <dbReference type="NCBI Taxonomy" id="1414854"/>
    <lineage>
        <taxon>Bacteria</taxon>
        <taxon>Pseudomonadati</taxon>
        <taxon>Pseudomonadota</taxon>
        <taxon>Alphaproteobacteria</taxon>
        <taxon>Holosporales</taxon>
        <taxon>Candidatus Nucleicultricaceae</taxon>
        <taxon>Candidatus Nucleicultrix</taxon>
    </lineage>
</organism>
<evidence type="ECO:0000313" key="4">
    <source>
        <dbReference type="Proteomes" id="UP000237351"/>
    </source>
</evidence>
<protein>
    <submittedName>
        <fullName evidence="3">Uncharacterized protein</fullName>
    </submittedName>
</protein>
<dbReference type="Proteomes" id="UP000237351">
    <property type="component" value="Chromosome"/>
</dbReference>